<dbReference type="Pfam" id="PF00646">
    <property type="entry name" value="F-box"/>
    <property type="match status" value="1"/>
</dbReference>
<dbReference type="Gene3D" id="1.20.1280.50">
    <property type="match status" value="1"/>
</dbReference>
<feature type="domain" description="F-box" evidence="2">
    <location>
        <begin position="46"/>
        <end position="84"/>
    </location>
</feature>
<dbReference type="InterPro" id="IPR001810">
    <property type="entry name" value="F-box_dom"/>
</dbReference>
<name>A0AAU9SA76_THLAR</name>
<dbReference type="AlphaFoldDB" id="A0AAU9SA76"/>
<reference evidence="3 4" key="1">
    <citation type="submission" date="2022-03" db="EMBL/GenBank/DDBJ databases">
        <authorList>
            <person name="Nunn A."/>
            <person name="Chopra R."/>
            <person name="Nunn A."/>
            <person name="Contreras Garrido A."/>
        </authorList>
    </citation>
    <scope>NUCLEOTIDE SEQUENCE [LARGE SCALE GENOMIC DNA]</scope>
</reference>
<dbReference type="PANTHER" id="PTHR33127">
    <property type="entry name" value="TRANSMEMBRANE PROTEIN"/>
    <property type="match status" value="1"/>
</dbReference>
<dbReference type="EMBL" id="OU466860">
    <property type="protein sequence ID" value="CAH2061293.1"/>
    <property type="molecule type" value="Genomic_DNA"/>
</dbReference>
<evidence type="ECO:0000256" key="1">
    <source>
        <dbReference type="SAM" id="MobiDB-lite"/>
    </source>
</evidence>
<sequence length="280" mass="31550">MGSASSSRNMATPSPSTIAASTSPSPTIVPCKRSQNRSKKASSPSFSDLPLSLLEEIMSLLVVKDNIRASAACKTWLEAASTVRVSEKHPWLLVLPDRGSLIKLHDPSNCKSYALDLPELANSTVFISNEVFFFNPFTKELISLPRLDLHILAIGFSCPPTLVFLAEKKGELFLMFTCGNKKPMVYKLVTDFEWEEMNSSNALDGLTIFVSLCNVELRSDLPLLRNRVCFSRFGNNRKRCVTYSFDENRFNTRKEWHSSSYLCPPQCLWFDPPKNVFDYL</sequence>
<evidence type="ECO:0000313" key="3">
    <source>
        <dbReference type="EMBL" id="CAH2061293.1"/>
    </source>
</evidence>
<evidence type="ECO:0000313" key="4">
    <source>
        <dbReference type="Proteomes" id="UP000836841"/>
    </source>
</evidence>
<feature type="non-terminal residue" evidence="3">
    <location>
        <position position="280"/>
    </location>
</feature>
<dbReference type="CDD" id="cd09917">
    <property type="entry name" value="F-box_SF"/>
    <property type="match status" value="1"/>
</dbReference>
<dbReference type="InterPro" id="IPR036047">
    <property type="entry name" value="F-box-like_dom_sf"/>
</dbReference>
<keyword evidence="4" id="KW-1185">Reference proteome</keyword>
<feature type="compositionally biased region" description="Low complexity" evidence="1">
    <location>
        <begin position="11"/>
        <end position="28"/>
    </location>
</feature>
<gene>
    <name evidence="3" type="ORF">TAV2_LOCUS12889</name>
</gene>
<protein>
    <recommendedName>
        <fullName evidence="2">F-box domain-containing protein</fullName>
    </recommendedName>
</protein>
<accession>A0AAU9SA76</accession>
<proteinExistence type="predicted"/>
<dbReference type="Proteomes" id="UP000836841">
    <property type="component" value="Chromosome 4"/>
</dbReference>
<feature type="compositionally biased region" description="Polar residues" evidence="1">
    <location>
        <begin position="1"/>
        <end position="10"/>
    </location>
</feature>
<feature type="region of interest" description="Disordered" evidence="1">
    <location>
        <begin position="1"/>
        <end position="46"/>
    </location>
</feature>
<organism evidence="3 4">
    <name type="scientific">Thlaspi arvense</name>
    <name type="common">Field penny-cress</name>
    <dbReference type="NCBI Taxonomy" id="13288"/>
    <lineage>
        <taxon>Eukaryota</taxon>
        <taxon>Viridiplantae</taxon>
        <taxon>Streptophyta</taxon>
        <taxon>Embryophyta</taxon>
        <taxon>Tracheophyta</taxon>
        <taxon>Spermatophyta</taxon>
        <taxon>Magnoliopsida</taxon>
        <taxon>eudicotyledons</taxon>
        <taxon>Gunneridae</taxon>
        <taxon>Pentapetalae</taxon>
        <taxon>rosids</taxon>
        <taxon>malvids</taxon>
        <taxon>Brassicales</taxon>
        <taxon>Brassicaceae</taxon>
        <taxon>Thlaspideae</taxon>
        <taxon>Thlaspi</taxon>
    </lineage>
</organism>
<evidence type="ECO:0000259" key="2">
    <source>
        <dbReference type="Pfam" id="PF00646"/>
    </source>
</evidence>
<dbReference type="PANTHER" id="PTHR33127:SF30">
    <property type="entry name" value="F-BOX DOMAIN-CONTAINING PROTEIN"/>
    <property type="match status" value="1"/>
</dbReference>
<dbReference type="SUPFAM" id="SSF81383">
    <property type="entry name" value="F-box domain"/>
    <property type="match status" value="1"/>
</dbReference>